<dbReference type="Gene3D" id="3.40.50.720">
    <property type="entry name" value="NAD(P)-binding Rossmann-like Domain"/>
    <property type="match status" value="1"/>
</dbReference>
<dbReference type="EMBL" id="JBBJBU010000003">
    <property type="protein sequence ID" value="KAK7206217.1"/>
    <property type="molecule type" value="Genomic_DNA"/>
</dbReference>
<dbReference type="Gene3D" id="3.30.360.10">
    <property type="entry name" value="Dihydrodipicolinate Reductase, domain 2"/>
    <property type="match status" value="1"/>
</dbReference>
<sequence length="346" mass="38017">MTLSNPTTLRIGVVGAGRMGRIHIENLLTMPRVQVTAVCTVVPSEIAWATSVLTAPSALVTADFDTFLALDSVDAVLLVTPTAFHKEQVLKALAAGKHVLCEKPLCGTPADAWEVYSTSLTYPHLKVACAFPRRYGALFVDARARIANGEIGDIISIHSRTTDLYQNDEFLINYIKHSGGIFVDCNIHDIDICLYLLGRDAKPATAYATGTAVVFPQFDQFGDVDDGMGLVSFEDRKTVFSLYGSRDNRHGHHSRTEIIGTKGRLLLNGQPRLLQLDISDENGTRMIGPKSHMEVFAPAFRLELEGFRDWILDDVKPHFDLKDAAKAVSIGFALMESLRENKVAQS</sequence>
<dbReference type="GeneID" id="90035057"/>
<protein>
    <submittedName>
        <fullName evidence="5">Oxidoreductase-like protein</fullName>
    </submittedName>
</protein>
<evidence type="ECO:0000259" key="3">
    <source>
        <dbReference type="Pfam" id="PF01408"/>
    </source>
</evidence>
<dbReference type="Pfam" id="PF22725">
    <property type="entry name" value="GFO_IDH_MocA_C3"/>
    <property type="match status" value="1"/>
</dbReference>
<comment type="similarity">
    <text evidence="1">Belongs to the Gfo/Idh/MocA family.</text>
</comment>
<feature type="domain" description="Gfo/Idh/MocA-like oxidoreductase N-terminal" evidence="3">
    <location>
        <begin position="9"/>
        <end position="117"/>
    </location>
</feature>
<evidence type="ECO:0000259" key="4">
    <source>
        <dbReference type="Pfam" id="PF22725"/>
    </source>
</evidence>
<dbReference type="InterPro" id="IPR055170">
    <property type="entry name" value="GFO_IDH_MocA-like_dom"/>
</dbReference>
<comment type="caution">
    <text evidence="5">The sequence shown here is derived from an EMBL/GenBank/DDBJ whole genome shotgun (WGS) entry which is preliminary data.</text>
</comment>
<evidence type="ECO:0000256" key="1">
    <source>
        <dbReference type="ARBA" id="ARBA00010928"/>
    </source>
</evidence>
<dbReference type="Proteomes" id="UP001498771">
    <property type="component" value="Unassembled WGS sequence"/>
</dbReference>
<evidence type="ECO:0000313" key="6">
    <source>
        <dbReference type="Proteomes" id="UP001498771"/>
    </source>
</evidence>
<dbReference type="PANTHER" id="PTHR42840">
    <property type="entry name" value="NAD(P)-BINDING ROSSMANN-FOLD SUPERFAMILY PROTEIN-RELATED"/>
    <property type="match status" value="1"/>
</dbReference>
<reference evidence="5 6" key="1">
    <citation type="submission" date="2024-03" db="EMBL/GenBank/DDBJ databases">
        <title>Genome-scale model development and genomic sequencing of the oleaginous clade Lipomyces.</title>
        <authorList>
            <consortium name="Lawrence Berkeley National Laboratory"/>
            <person name="Czajka J.J."/>
            <person name="Han Y."/>
            <person name="Kim J."/>
            <person name="Mondo S.J."/>
            <person name="Hofstad B.A."/>
            <person name="Robles A."/>
            <person name="Haridas S."/>
            <person name="Riley R."/>
            <person name="LaButti K."/>
            <person name="Pangilinan J."/>
            <person name="Andreopoulos W."/>
            <person name="Lipzen A."/>
            <person name="Yan J."/>
            <person name="Wang M."/>
            <person name="Ng V."/>
            <person name="Grigoriev I.V."/>
            <person name="Spatafora J.W."/>
            <person name="Magnuson J.K."/>
            <person name="Baker S.E."/>
            <person name="Pomraning K.R."/>
        </authorList>
    </citation>
    <scope>NUCLEOTIDE SEQUENCE [LARGE SCALE GENOMIC DNA]</scope>
    <source>
        <strain evidence="5 6">Phaff 52-87</strain>
    </source>
</reference>
<keyword evidence="6" id="KW-1185">Reference proteome</keyword>
<name>A0ABR1F8V6_9ASCO</name>
<dbReference type="InterPro" id="IPR000683">
    <property type="entry name" value="Gfo/Idh/MocA-like_OxRdtase_N"/>
</dbReference>
<dbReference type="Pfam" id="PF01408">
    <property type="entry name" value="GFO_IDH_MocA"/>
    <property type="match status" value="1"/>
</dbReference>
<evidence type="ECO:0000256" key="2">
    <source>
        <dbReference type="ARBA" id="ARBA00023002"/>
    </source>
</evidence>
<feature type="domain" description="GFO/IDH/MocA-like oxidoreductase" evidence="4">
    <location>
        <begin position="140"/>
        <end position="265"/>
    </location>
</feature>
<dbReference type="SUPFAM" id="SSF51735">
    <property type="entry name" value="NAD(P)-binding Rossmann-fold domains"/>
    <property type="match status" value="1"/>
</dbReference>
<dbReference type="RefSeq" id="XP_064769250.1">
    <property type="nucleotide sequence ID" value="XM_064909545.1"/>
</dbReference>
<gene>
    <name evidence="5" type="ORF">BZA70DRAFT_127252</name>
</gene>
<keyword evidence="2" id="KW-0560">Oxidoreductase</keyword>
<evidence type="ECO:0000313" key="5">
    <source>
        <dbReference type="EMBL" id="KAK7206217.1"/>
    </source>
</evidence>
<proteinExistence type="inferred from homology"/>
<accession>A0ABR1F8V6</accession>
<dbReference type="InterPro" id="IPR036291">
    <property type="entry name" value="NAD(P)-bd_dom_sf"/>
</dbReference>
<dbReference type="PANTHER" id="PTHR42840:SF3">
    <property type="entry name" value="BINDING ROSSMANN FOLD OXIDOREDUCTASE, PUTATIVE (AFU_ORTHOLOGUE AFUA_2G10240)-RELATED"/>
    <property type="match status" value="1"/>
</dbReference>
<organism evidence="5 6">
    <name type="scientific">Myxozyma melibiosi</name>
    <dbReference type="NCBI Taxonomy" id="54550"/>
    <lineage>
        <taxon>Eukaryota</taxon>
        <taxon>Fungi</taxon>
        <taxon>Dikarya</taxon>
        <taxon>Ascomycota</taxon>
        <taxon>Saccharomycotina</taxon>
        <taxon>Lipomycetes</taxon>
        <taxon>Lipomycetales</taxon>
        <taxon>Lipomycetaceae</taxon>
        <taxon>Myxozyma</taxon>
    </lineage>
</organism>
<dbReference type="SUPFAM" id="SSF55347">
    <property type="entry name" value="Glyceraldehyde-3-phosphate dehydrogenase-like, C-terminal domain"/>
    <property type="match status" value="1"/>
</dbReference>